<feature type="transmembrane region" description="Helical" evidence="7">
    <location>
        <begin position="111"/>
        <end position="129"/>
    </location>
</feature>
<evidence type="ECO:0000256" key="5">
    <source>
        <dbReference type="ARBA" id="ARBA00022989"/>
    </source>
</evidence>
<keyword evidence="9" id="KW-1185">Reference proteome</keyword>
<feature type="transmembrane region" description="Helical" evidence="7">
    <location>
        <begin position="136"/>
        <end position="157"/>
    </location>
</feature>
<dbReference type="Pfam" id="PF02322">
    <property type="entry name" value="Cyt_bd_oxida_II"/>
    <property type="match status" value="1"/>
</dbReference>
<accession>A0ABY3WEX1</accession>
<dbReference type="RefSeq" id="WP_241914809.1">
    <property type="nucleotide sequence ID" value="NZ_CP093326.1"/>
</dbReference>
<name>A0ABY3WEX1_9MICC</name>
<dbReference type="InterPro" id="IPR003317">
    <property type="entry name" value="Cyt-d_oxidase_su2"/>
</dbReference>
<gene>
    <name evidence="8" type="ORF">MNQ99_06180</name>
</gene>
<organism evidence="8 9">
    <name type="scientific">Arthrobacter sulfonylureivorans</name>
    <dbReference type="NCBI Taxonomy" id="2486855"/>
    <lineage>
        <taxon>Bacteria</taxon>
        <taxon>Bacillati</taxon>
        <taxon>Actinomycetota</taxon>
        <taxon>Actinomycetes</taxon>
        <taxon>Micrococcales</taxon>
        <taxon>Micrococcaceae</taxon>
        <taxon>Arthrobacter</taxon>
    </lineage>
</organism>
<evidence type="ECO:0000313" key="9">
    <source>
        <dbReference type="Proteomes" id="UP000829069"/>
    </source>
</evidence>
<dbReference type="Proteomes" id="UP000829069">
    <property type="component" value="Chromosome"/>
</dbReference>
<keyword evidence="4 7" id="KW-0812">Transmembrane</keyword>
<evidence type="ECO:0000256" key="3">
    <source>
        <dbReference type="ARBA" id="ARBA00022475"/>
    </source>
</evidence>
<feature type="transmembrane region" description="Helical" evidence="7">
    <location>
        <begin position="177"/>
        <end position="201"/>
    </location>
</feature>
<keyword evidence="5 7" id="KW-1133">Transmembrane helix</keyword>
<dbReference type="EC" id="1.10.3.-" evidence="8"/>
<evidence type="ECO:0000256" key="2">
    <source>
        <dbReference type="ARBA" id="ARBA00007543"/>
    </source>
</evidence>
<keyword evidence="6 7" id="KW-0472">Membrane</keyword>
<evidence type="ECO:0000256" key="6">
    <source>
        <dbReference type="ARBA" id="ARBA00023136"/>
    </source>
</evidence>
<comment type="similarity">
    <text evidence="2">Belongs to the cytochrome ubiquinol oxidase subunit 2 family.</text>
</comment>
<evidence type="ECO:0000256" key="7">
    <source>
        <dbReference type="SAM" id="Phobius"/>
    </source>
</evidence>
<keyword evidence="3" id="KW-1003">Cell membrane</keyword>
<sequence>MRPYQDQQGQYWKRACSTGQVPAGGRAGDPLHSWVNPTSVVMGLLAVSVTAYVAAVLLTWDAGRLSDEAMVGYFRVRAVAAGAVAGAVALVGLFVVRSEASYVFGGLTSRALPLVIISAVAGIGALLLLRGQPHRGGRLAAIAAAGALVLAWGVAQWDYLLPETLTVSAAAAPSGTITAVLVAAGLAVLLIVPAFILLYVLDQRGLLPEEGVDD</sequence>
<comment type="subcellular location">
    <subcellularLocation>
        <location evidence="1">Cell membrane</location>
        <topology evidence="1">Multi-pass membrane protein</topology>
    </subcellularLocation>
</comment>
<protein>
    <submittedName>
        <fullName evidence="8">Cytochrome d ubiquinol oxidase subunit II</fullName>
        <ecNumber evidence="8">1.10.3.-</ecNumber>
    </submittedName>
</protein>
<feature type="transmembrane region" description="Helical" evidence="7">
    <location>
        <begin position="40"/>
        <end position="60"/>
    </location>
</feature>
<dbReference type="EMBL" id="CP093326">
    <property type="protein sequence ID" value="UNK46936.1"/>
    <property type="molecule type" value="Genomic_DNA"/>
</dbReference>
<feature type="transmembrane region" description="Helical" evidence="7">
    <location>
        <begin position="72"/>
        <end position="96"/>
    </location>
</feature>
<evidence type="ECO:0000313" key="8">
    <source>
        <dbReference type="EMBL" id="UNK46936.1"/>
    </source>
</evidence>
<reference evidence="8 9" key="1">
    <citation type="submission" date="2022-03" db="EMBL/GenBank/DDBJ databases">
        <title>Isotopic signatures of nitrous oxide derived from detoxification processes.</title>
        <authorList>
            <person name="Behrendt U."/>
            <person name="Buchen C."/>
            <person name="Well R."/>
            <person name="Ulrich A."/>
            <person name="Rohe L."/>
            <person name="Kolb S."/>
            <person name="Schloter M."/>
            <person name="Horn M.A."/>
            <person name="Augustin J."/>
        </authorList>
    </citation>
    <scope>NUCLEOTIDE SEQUENCE [LARGE SCALE GENOMIC DNA]</scope>
    <source>
        <strain evidence="8 9">S4-C24</strain>
    </source>
</reference>
<dbReference type="GO" id="GO:0016491">
    <property type="term" value="F:oxidoreductase activity"/>
    <property type="evidence" value="ECO:0007669"/>
    <property type="project" value="UniProtKB-KW"/>
</dbReference>
<evidence type="ECO:0000256" key="1">
    <source>
        <dbReference type="ARBA" id="ARBA00004651"/>
    </source>
</evidence>
<proteinExistence type="inferred from homology"/>
<evidence type="ECO:0000256" key="4">
    <source>
        <dbReference type="ARBA" id="ARBA00022692"/>
    </source>
</evidence>
<keyword evidence="8" id="KW-0560">Oxidoreductase</keyword>